<dbReference type="Proteomes" id="UP000559256">
    <property type="component" value="Unassembled WGS sequence"/>
</dbReference>
<dbReference type="AlphaFoldDB" id="A0A8H5GW36"/>
<evidence type="ECO:0000256" key="1">
    <source>
        <dbReference type="ARBA" id="ARBA00004123"/>
    </source>
</evidence>
<evidence type="ECO:0000313" key="8">
    <source>
        <dbReference type="Proteomes" id="UP000559256"/>
    </source>
</evidence>
<proteinExistence type="predicted"/>
<dbReference type="InterPro" id="IPR050987">
    <property type="entry name" value="AtrR-like"/>
</dbReference>
<comment type="subcellular location">
    <subcellularLocation>
        <location evidence="1">Nucleus</location>
    </subcellularLocation>
</comment>
<evidence type="ECO:0000256" key="5">
    <source>
        <dbReference type="SAM" id="MobiDB-lite"/>
    </source>
</evidence>
<reference evidence="7 8" key="1">
    <citation type="journal article" date="2020" name="ISME J.">
        <title>Uncovering the hidden diversity of litter-decomposition mechanisms in mushroom-forming fungi.</title>
        <authorList>
            <person name="Floudas D."/>
            <person name="Bentzer J."/>
            <person name="Ahren D."/>
            <person name="Johansson T."/>
            <person name="Persson P."/>
            <person name="Tunlid A."/>
        </authorList>
    </citation>
    <scope>NUCLEOTIDE SEQUENCE [LARGE SCALE GENOMIC DNA]</scope>
    <source>
        <strain evidence="7 8">CBS 291.85</strain>
    </source>
</reference>
<dbReference type="GO" id="GO:0005634">
    <property type="term" value="C:nucleus"/>
    <property type="evidence" value="ECO:0007669"/>
    <property type="project" value="UniProtKB-SubCell"/>
</dbReference>
<feature type="compositionally biased region" description="Polar residues" evidence="5">
    <location>
        <begin position="529"/>
        <end position="543"/>
    </location>
</feature>
<evidence type="ECO:0000256" key="4">
    <source>
        <dbReference type="ARBA" id="ARBA00023242"/>
    </source>
</evidence>
<dbReference type="PANTHER" id="PTHR46910:SF3">
    <property type="entry name" value="HALOTOLERANCE PROTEIN 9-RELATED"/>
    <property type="match status" value="1"/>
</dbReference>
<evidence type="ECO:0000256" key="3">
    <source>
        <dbReference type="ARBA" id="ARBA00023125"/>
    </source>
</evidence>
<feature type="domain" description="Xylanolytic transcriptional activator regulatory" evidence="6">
    <location>
        <begin position="318"/>
        <end position="391"/>
    </location>
</feature>
<name>A0A8H5GW36_9AGAR</name>
<organism evidence="7 8">
    <name type="scientific">Tetrapyrgos nigripes</name>
    <dbReference type="NCBI Taxonomy" id="182062"/>
    <lineage>
        <taxon>Eukaryota</taxon>
        <taxon>Fungi</taxon>
        <taxon>Dikarya</taxon>
        <taxon>Basidiomycota</taxon>
        <taxon>Agaricomycotina</taxon>
        <taxon>Agaricomycetes</taxon>
        <taxon>Agaricomycetidae</taxon>
        <taxon>Agaricales</taxon>
        <taxon>Marasmiineae</taxon>
        <taxon>Marasmiaceae</taxon>
        <taxon>Tetrapyrgos</taxon>
    </lineage>
</organism>
<dbReference type="CDD" id="cd12148">
    <property type="entry name" value="fungal_TF_MHR"/>
    <property type="match status" value="1"/>
</dbReference>
<evidence type="ECO:0000313" key="7">
    <source>
        <dbReference type="EMBL" id="KAF5372146.1"/>
    </source>
</evidence>
<evidence type="ECO:0000256" key="2">
    <source>
        <dbReference type="ARBA" id="ARBA00022723"/>
    </source>
</evidence>
<dbReference type="InterPro" id="IPR007219">
    <property type="entry name" value="XnlR_reg_dom"/>
</dbReference>
<dbReference type="Pfam" id="PF04082">
    <property type="entry name" value="Fungal_trans"/>
    <property type="match status" value="1"/>
</dbReference>
<feature type="compositionally biased region" description="Low complexity" evidence="5">
    <location>
        <begin position="89"/>
        <end position="104"/>
    </location>
</feature>
<keyword evidence="4" id="KW-0539">Nucleus</keyword>
<dbReference type="GO" id="GO:0008270">
    <property type="term" value="F:zinc ion binding"/>
    <property type="evidence" value="ECO:0007669"/>
    <property type="project" value="InterPro"/>
</dbReference>
<dbReference type="GO" id="GO:0006351">
    <property type="term" value="P:DNA-templated transcription"/>
    <property type="evidence" value="ECO:0007669"/>
    <property type="project" value="InterPro"/>
</dbReference>
<keyword evidence="3" id="KW-0238">DNA-binding</keyword>
<comment type="caution">
    <text evidence="7">The sequence shown here is derived from an EMBL/GenBank/DDBJ whole genome shotgun (WGS) entry which is preliminary data.</text>
</comment>
<keyword evidence="2" id="KW-0479">Metal-binding</keyword>
<accession>A0A8H5GW36</accession>
<sequence>MNKRGPKPGTPRTTASQPVRVLVANILKGTRSEPFLIPDDKEDIRKMLVKLANWIEELEKDRELRLVNGDDDWIFNNPREKQNLKSTLPSPNSANAYPPSSQPSRSVEPVIPDSTISMEDTGKDIDVAATENIEDLSKELSDLSFGASKTHFGESSTIMLWPSWYPITRPQSETTTPIYEFPPPDAFGQFVNAYFREWEPYKPLLHRPSFNKTVADGLHLRDPAFGALVLVVCGFGARLLSGSHQQENLGEYWVRQIQLDAFVFSPMLELYHLQLYCVCTLLPLRLVDCDFLPNTLTSSIEQLMISYLYTVTKGVDSAWLLAGIAIRRAQEKGAHRRYTNDSPTIEGELWKRAFWALTTIDISMSTLFGRPRATSIQDFDIDPLVECDDEYWDPEDGSPGFVQPEGKPAAVSYWNSYLKLMEIYGFTFLTIFNGKNSLKTQSFSVNPPYFTPCITGFKLRSIDALFLVLGIELAYYPSPLWRFAQTQPERLYVSARRRLVDILNSMIASHLPTQPGIANTPGSPVASASLPSQVLQSQNTPQPSHFLPGWWPGSDAAKSTLAPSAAFSTTPDGANTPSPVHLPFYSNELGELPVHKNFFNDSVSNGEQVYQTPSPNPSFGYYFHSSATPGAVAFDVMASASPASHPDAAYMQRCFTLFDDDMGTANTASIVQNGNPSASQDWDSFMAGVNKLLNSTSIPLPDTTFADTHLPSNCLFWSFTSQTPPNTFIKGDDPDVQSFD</sequence>
<dbReference type="EMBL" id="JAACJM010000006">
    <property type="protein sequence ID" value="KAF5372146.1"/>
    <property type="molecule type" value="Genomic_DNA"/>
</dbReference>
<dbReference type="GO" id="GO:0003677">
    <property type="term" value="F:DNA binding"/>
    <property type="evidence" value="ECO:0007669"/>
    <property type="project" value="UniProtKB-KW"/>
</dbReference>
<dbReference type="PANTHER" id="PTHR46910">
    <property type="entry name" value="TRANSCRIPTION FACTOR PDR1"/>
    <property type="match status" value="1"/>
</dbReference>
<evidence type="ECO:0000259" key="6">
    <source>
        <dbReference type="SMART" id="SM00906"/>
    </source>
</evidence>
<protein>
    <recommendedName>
        <fullName evidence="6">Xylanolytic transcriptional activator regulatory domain-containing protein</fullName>
    </recommendedName>
</protein>
<keyword evidence="8" id="KW-1185">Reference proteome</keyword>
<gene>
    <name evidence="7" type="ORF">D9758_004968</name>
</gene>
<feature type="region of interest" description="Disordered" evidence="5">
    <location>
        <begin position="71"/>
        <end position="122"/>
    </location>
</feature>
<dbReference type="OrthoDB" id="4456959at2759"/>
<dbReference type="GO" id="GO:0003700">
    <property type="term" value="F:DNA-binding transcription factor activity"/>
    <property type="evidence" value="ECO:0007669"/>
    <property type="project" value="InterPro"/>
</dbReference>
<dbReference type="SMART" id="SM00906">
    <property type="entry name" value="Fungal_trans"/>
    <property type="match status" value="1"/>
</dbReference>
<feature type="region of interest" description="Disordered" evidence="5">
    <location>
        <begin position="518"/>
        <end position="548"/>
    </location>
</feature>